<proteinExistence type="inferred from homology"/>
<dbReference type="STRING" id="56216.A0A1A6GSR4"/>
<dbReference type="CDD" id="cd22910">
    <property type="entry name" value="HFD_H2B"/>
    <property type="match status" value="1"/>
</dbReference>
<dbReference type="SUPFAM" id="SSF47113">
    <property type="entry name" value="Histone-fold"/>
    <property type="match status" value="1"/>
</dbReference>
<dbReference type="GO" id="GO:0046982">
    <property type="term" value="F:protein heterodimerization activity"/>
    <property type="evidence" value="ECO:0007669"/>
    <property type="project" value="InterPro"/>
</dbReference>
<dbReference type="Pfam" id="PF00125">
    <property type="entry name" value="Histone"/>
    <property type="match status" value="1"/>
</dbReference>
<reference evidence="4 5" key="1">
    <citation type="submission" date="2016-06" db="EMBL/GenBank/DDBJ databases">
        <title>The Draft Genome Sequence and Annotation of the Desert Woodrat Neotoma lepida.</title>
        <authorList>
            <person name="Campbell M."/>
            <person name="Oakeson K.F."/>
            <person name="Yandell M."/>
            <person name="Halpert J.R."/>
            <person name="Dearing D."/>
        </authorList>
    </citation>
    <scope>NUCLEOTIDE SEQUENCE [LARGE SCALE GENOMIC DNA]</scope>
    <source>
        <strain evidence="4">417</strain>
        <tissue evidence="4">Liver</tissue>
    </source>
</reference>
<accession>A0A1A6GSR4</accession>
<evidence type="ECO:0000256" key="1">
    <source>
        <dbReference type="ARBA" id="ARBA00006846"/>
    </source>
</evidence>
<sequence>MAAVEEPTAVHEQGSDTSEEVVQVRRPKKASSKKEKQQPEKPHRSLRLLRRQRMKEEERRRNSFANYFPKVLRSVHVGFTLSEQSVSILDSFVKDMFERIATEASNLIRQNRSTTINSREIQTAVRLLLPGEICKLAIAEGTMALVRYISNK</sequence>
<feature type="compositionally biased region" description="Basic and acidic residues" evidence="2">
    <location>
        <begin position="32"/>
        <end position="43"/>
    </location>
</feature>
<gene>
    <name evidence="4" type="ORF">A6R68_02101</name>
</gene>
<feature type="region of interest" description="Disordered" evidence="2">
    <location>
        <begin position="1"/>
        <end position="60"/>
    </location>
</feature>
<dbReference type="Proteomes" id="UP000092124">
    <property type="component" value="Unassembled WGS sequence"/>
</dbReference>
<name>A0A1A6GSR4_NEOLE</name>
<dbReference type="PANTHER" id="PTHR23428">
    <property type="entry name" value="HISTONE H2B"/>
    <property type="match status" value="1"/>
</dbReference>
<feature type="domain" description="Core Histone H2A/H2B/H3" evidence="3">
    <location>
        <begin position="50"/>
        <end position="127"/>
    </location>
</feature>
<dbReference type="GO" id="GO:0005634">
    <property type="term" value="C:nucleus"/>
    <property type="evidence" value="ECO:0007669"/>
    <property type="project" value="UniProtKB-ARBA"/>
</dbReference>
<dbReference type="InterPro" id="IPR000558">
    <property type="entry name" value="Histone_H2B"/>
</dbReference>
<comment type="caution">
    <text evidence="4">The sequence shown here is derived from an EMBL/GenBank/DDBJ whole genome shotgun (WGS) entry which is preliminary data.</text>
</comment>
<dbReference type="InterPro" id="IPR009072">
    <property type="entry name" value="Histone-fold"/>
</dbReference>
<dbReference type="Gene3D" id="1.10.20.10">
    <property type="entry name" value="Histone, subunit A"/>
    <property type="match status" value="1"/>
</dbReference>
<dbReference type="FunFam" id="1.10.20.10:FF:000043">
    <property type="entry name" value="Histone H2B"/>
    <property type="match status" value="1"/>
</dbReference>
<evidence type="ECO:0000259" key="3">
    <source>
        <dbReference type="Pfam" id="PF00125"/>
    </source>
</evidence>
<dbReference type="SMART" id="SM00427">
    <property type="entry name" value="H2B"/>
    <property type="match status" value="1"/>
</dbReference>
<dbReference type="AlphaFoldDB" id="A0A1A6GSR4"/>
<evidence type="ECO:0000313" key="4">
    <source>
        <dbReference type="EMBL" id="OBS69358.1"/>
    </source>
</evidence>
<keyword evidence="5" id="KW-1185">Reference proteome</keyword>
<organism evidence="4 5">
    <name type="scientific">Neotoma lepida</name>
    <name type="common">Desert woodrat</name>
    <dbReference type="NCBI Taxonomy" id="56216"/>
    <lineage>
        <taxon>Eukaryota</taxon>
        <taxon>Metazoa</taxon>
        <taxon>Chordata</taxon>
        <taxon>Craniata</taxon>
        <taxon>Vertebrata</taxon>
        <taxon>Euteleostomi</taxon>
        <taxon>Mammalia</taxon>
        <taxon>Eutheria</taxon>
        <taxon>Euarchontoglires</taxon>
        <taxon>Glires</taxon>
        <taxon>Rodentia</taxon>
        <taxon>Myomorpha</taxon>
        <taxon>Muroidea</taxon>
        <taxon>Cricetidae</taxon>
        <taxon>Neotominae</taxon>
        <taxon>Neotoma</taxon>
    </lineage>
</organism>
<dbReference type="GO" id="GO:0003677">
    <property type="term" value="F:DNA binding"/>
    <property type="evidence" value="ECO:0007669"/>
    <property type="project" value="InterPro"/>
</dbReference>
<dbReference type="InterPro" id="IPR007125">
    <property type="entry name" value="H2A/H2B/H3"/>
</dbReference>
<dbReference type="PRINTS" id="PR00621">
    <property type="entry name" value="HISTONEH2B"/>
</dbReference>
<protein>
    <recommendedName>
        <fullName evidence="3">Core Histone H2A/H2B/H3 domain-containing protein</fullName>
    </recommendedName>
</protein>
<feature type="compositionally biased region" description="Basic residues" evidence="2">
    <location>
        <begin position="44"/>
        <end position="53"/>
    </location>
</feature>
<dbReference type="GO" id="GO:0000786">
    <property type="term" value="C:nucleosome"/>
    <property type="evidence" value="ECO:0007669"/>
    <property type="project" value="InterPro"/>
</dbReference>
<dbReference type="OrthoDB" id="9633318at2759"/>
<evidence type="ECO:0000313" key="5">
    <source>
        <dbReference type="Proteomes" id="UP000092124"/>
    </source>
</evidence>
<evidence type="ECO:0000256" key="2">
    <source>
        <dbReference type="SAM" id="MobiDB-lite"/>
    </source>
</evidence>
<comment type="similarity">
    <text evidence="1">Belongs to the histone H2B family.</text>
</comment>
<dbReference type="EMBL" id="LZPO01070810">
    <property type="protein sequence ID" value="OBS69358.1"/>
    <property type="molecule type" value="Genomic_DNA"/>
</dbReference>
<dbReference type="GO" id="GO:0030527">
    <property type="term" value="F:structural constituent of chromatin"/>
    <property type="evidence" value="ECO:0007669"/>
    <property type="project" value="InterPro"/>
</dbReference>